<sequence length="877" mass="96670">MAAGLYRLQLGVLGPGDSASPLPPAHLPSVQRTVDQGAMDRSVGETENGDAFLELKKQLASKSPHRYTKEELLDIKERPHSKQRPSCLSEKYDSDGVWDPEKWHASLYPASGRSSPMESLKKELDTDRPSLVRRIVDPRERVKEDDLDVVLSPQRRSFGGGCHVTAAISSRRSGSPLEKDSDGLRLLGGRRIGSGRIISARTFEKDHRLSDKDLRDLRDRDRERDYKDKRFRREFVDSKRVFERRRNDSYTEEEPEWFSAGPTSQSETIELTGFDDKILEEDHKGRKRTRRRTASVKEGVVECNGGVAEEDEVEVILEQEPAADQEVPRDAVLPEQSPGEFDFNEFFNLDKVPCLASMIEDVLGEGSVSASRFSRWFSNPSRSGSRSSSLGSTPHEELERLAGLEQAILSPGQNSGNYFAPIPLEDHAENKVDILEMLQKAKVDLKPLLSSLSANKEKLKESSHSGVVLSVEEVEAGLKGLKVDQQVKNSTPFMAEHLEETLSTVTSNRQLRKDGDMTAFNKLVSTMKASGTLPSQPKVSELLGPPVQRPASSNLLSGLMGSLEPTTSLLGQRAPSPPLSQVFQTRAASADYLRPRIPSPIGFTPGPQQLLGDPFQGMRKPMSPVTAQQMSQLELQQAALEGLALPHDLAVQAANFYQPGFGKPQVDRTRDGFRNRFHPPTDLYHLVKADKGKRLLLCTSGPQLSPSFTPTSVIRKMYESKEKSKEEPASGKAALGDSKEDTQKPSEGVLPPGMDLTHLQGLSGPILGQPFYPLPATSHPLLNPRPGTPLHLAMMQQQLQRSGSGSQAAAVSVQTTPQNVPSRSGLPHVHSQLEHRPSQRSSSPVGLAKWFGSDVLQQPLPSMPAKVISVDELEYRQ</sequence>
<comment type="caution">
    <text evidence="4">The sequence shown here is derived from an EMBL/GenBank/DDBJ whole genome shotgun (WGS) entry which is preliminary data.</text>
</comment>
<feature type="compositionally biased region" description="Basic and acidic residues" evidence="3">
    <location>
        <begin position="719"/>
        <end position="729"/>
    </location>
</feature>
<feature type="compositionally biased region" description="Low complexity" evidence="3">
    <location>
        <begin position="798"/>
        <end position="814"/>
    </location>
</feature>
<evidence type="ECO:0000313" key="4">
    <source>
        <dbReference type="EMBL" id="TKC44712.1"/>
    </source>
</evidence>
<dbReference type="PANTHER" id="PTHR12269:SF1">
    <property type="entry name" value="EUKARYOTIC TRANSLATION INITIATION FACTOR 4E TRANSPORTER"/>
    <property type="match status" value="1"/>
</dbReference>
<reference evidence="5" key="1">
    <citation type="journal article" date="2019" name="IScience">
        <title>Narwhal Genome Reveals Long-Term Low Genetic Diversity despite Current Large Abundance Size.</title>
        <authorList>
            <person name="Westbury M.V."/>
            <person name="Petersen B."/>
            <person name="Garde E."/>
            <person name="Heide-Jorgensen M.P."/>
            <person name="Lorenzen E.D."/>
        </authorList>
    </citation>
    <scope>NUCLEOTIDE SEQUENCE [LARGE SCALE GENOMIC DNA]</scope>
</reference>
<feature type="region of interest" description="Disordered" evidence="3">
    <location>
        <begin position="719"/>
        <end position="762"/>
    </location>
</feature>
<feature type="region of interest" description="Disordered" evidence="3">
    <location>
        <begin position="798"/>
        <end position="845"/>
    </location>
</feature>
<dbReference type="EMBL" id="RWIC01000375">
    <property type="protein sequence ID" value="TKC44712.1"/>
    <property type="molecule type" value="Genomic_DNA"/>
</dbReference>
<dbReference type="GO" id="GO:0036464">
    <property type="term" value="C:cytoplasmic ribonucleoprotein granule"/>
    <property type="evidence" value="ECO:0007669"/>
    <property type="project" value="UniProtKB-ARBA"/>
</dbReference>
<dbReference type="GO" id="GO:0003729">
    <property type="term" value="F:mRNA binding"/>
    <property type="evidence" value="ECO:0007669"/>
    <property type="project" value="TreeGrafter"/>
</dbReference>
<dbReference type="AlphaFoldDB" id="A0A4U1F5M9"/>
<dbReference type="Proteomes" id="UP000308365">
    <property type="component" value="Unassembled WGS sequence"/>
</dbReference>
<evidence type="ECO:0000256" key="2">
    <source>
        <dbReference type="ARBA" id="ARBA00022490"/>
    </source>
</evidence>
<dbReference type="PANTHER" id="PTHR12269">
    <property type="entry name" value="EUKARYOTIC TRANSLATION INITIATION FACTOR 4E TRANSPORTER"/>
    <property type="match status" value="1"/>
</dbReference>
<dbReference type="Pfam" id="PF10477">
    <property type="entry name" value="EIF4E-T"/>
    <property type="match status" value="2"/>
</dbReference>
<comment type="subcellular location">
    <subcellularLocation>
        <location evidence="1">Cytoplasm</location>
    </subcellularLocation>
</comment>
<evidence type="ECO:0000313" key="5">
    <source>
        <dbReference type="Proteomes" id="UP000308365"/>
    </source>
</evidence>
<dbReference type="GO" id="GO:0005634">
    <property type="term" value="C:nucleus"/>
    <property type="evidence" value="ECO:0007669"/>
    <property type="project" value="TreeGrafter"/>
</dbReference>
<evidence type="ECO:0008006" key="6">
    <source>
        <dbReference type="Google" id="ProtNLM"/>
    </source>
</evidence>
<organism evidence="4 5">
    <name type="scientific">Monodon monoceros</name>
    <name type="common">Narwhal</name>
    <name type="synonym">Ceratodon monodon</name>
    <dbReference type="NCBI Taxonomy" id="40151"/>
    <lineage>
        <taxon>Eukaryota</taxon>
        <taxon>Metazoa</taxon>
        <taxon>Chordata</taxon>
        <taxon>Craniata</taxon>
        <taxon>Vertebrata</taxon>
        <taxon>Euteleostomi</taxon>
        <taxon>Mammalia</taxon>
        <taxon>Eutheria</taxon>
        <taxon>Laurasiatheria</taxon>
        <taxon>Artiodactyla</taxon>
        <taxon>Whippomorpha</taxon>
        <taxon>Cetacea</taxon>
        <taxon>Odontoceti</taxon>
        <taxon>Monodontidae</taxon>
        <taxon>Monodon</taxon>
    </lineage>
</organism>
<accession>A0A4U1F5M9</accession>
<evidence type="ECO:0000256" key="3">
    <source>
        <dbReference type="SAM" id="MobiDB-lite"/>
    </source>
</evidence>
<proteinExistence type="predicted"/>
<dbReference type="GO" id="GO:0017148">
    <property type="term" value="P:negative regulation of translation"/>
    <property type="evidence" value="ECO:0007669"/>
    <property type="project" value="TreeGrafter"/>
</dbReference>
<protein>
    <recommendedName>
        <fullName evidence="6">Eukaryotic translation initiation factor 4E transporter</fullName>
    </recommendedName>
</protein>
<dbReference type="InterPro" id="IPR018862">
    <property type="entry name" value="eIF4E-T"/>
</dbReference>
<keyword evidence="2" id="KW-0963">Cytoplasm</keyword>
<evidence type="ECO:0000256" key="1">
    <source>
        <dbReference type="ARBA" id="ARBA00004496"/>
    </source>
</evidence>
<gene>
    <name evidence="4" type="ORF">EI555_012712</name>
</gene>
<name>A0A4U1F5M9_MONMO</name>